<evidence type="ECO:0000313" key="1">
    <source>
        <dbReference type="EMBL" id="MDM7547962.1"/>
    </source>
</evidence>
<comment type="caution">
    <text evidence="1">The sequence shown here is derived from an EMBL/GenBank/DDBJ whole genome shotgun (WGS) entry which is preliminary data.</text>
</comment>
<accession>A0AAW7IY39</accession>
<dbReference type="AlphaFoldDB" id="A0AAW7IY39"/>
<reference evidence="1" key="1">
    <citation type="submission" date="2023-06" db="EMBL/GenBank/DDBJ databases">
        <title>Draft Genome Sequences of lactic acid bacteria strains isolated from fermented milk products.</title>
        <authorList>
            <person name="Elcheninov A.G."/>
            <person name="Klyukina A."/>
            <person name="Zayulina K.S."/>
            <person name="Gavirova L.A."/>
            <person name="Shcherbakova P.A."/>
            <person name="Shestakov A.I."/>
            <person name="Kublanov I.V."/>
            <person name="Kochetkova T.V."/>
        </authorList>
    </citation>
    <scope>NUCLEOTIDE SEQUENCE</scope>
    <source>
        <strain evidence="1">TOM.142</strain>
    </source>
</reference>
<proteinExistence type="predicted"/>
<evidence type="ECO:0000313" key="2">
    <source>
        <dbReference type="Proteomes" id="UP001240905"/>
    </source>
</evidence>
<sequence>MNNSKILPKWELARYLINAKKNVDTVLFIEKNLNELGDIAQKELKNARNNFCNSTCNVLDNIGIAKKILCSEEPLINMVYTERDKNVSHKDVNYEQVCFDSKLMKNILRKVKKIAKKSLPDVITLNFLAWDSTLFRLIRGINKKKEEEILKKRSERISGNELTSYSSAFSNSDMIDAGYHVFNGIEKPLKSRVGNEIITFKNGLTEEEGIQFRQDSAISSNLTFDIGIWPIPNPEDQIKYQELKNKGIIDEYGIPQEKEHVTVFPLSNSELNKND</sequence>
<organism evidence="1 2">
    <name type="scientific">Lactococcus lactis</name>
    <dbReference type="NCBI Taxonomy" id="1358"/>
    <lineage>
        <taxon>Bacteria</taxon>
        <taxon>Bacillati</taxon>
        <taxon>Bacillota</taxon>
        <taxon>Bacilli</taxon>
        <taxon>Lactobacillales</taxon>
        <taxon>Streptococcaceae</taxon>
        <taxon>Lactococcus</taxon>
    </lineage>
</organism>
<gene>
    <name evidence="1" type="ORF">QUD52_13255</name>
</gene>
<dbReference type="EMBL" id="JAUCAE010000048">
    <property type="protein sequence ID" value="MDM7547962.1"/>
    <property type="molecule type" value="Genomic_DNA"/>
</dbReference>
<protein>
    <submittedName>
        <fullName evidence="1">Uncharacterized protein</fullName>
    </submittedName>
</protein>
<dbReference type="RefSeq" id="WP_259760738.1">
    <property type="nucleotide sequence ID" value="NZ_JAUCAE010000048.1"/>
</dbReference>
<name>A0AAW7IY39_9LACT</name>
<dbReference type="Proteomes" id="UP001240905">
    <property type="component" value="Unassembled WGS sequence"/>
</dbReference>